<name>A0A1R1WY61_9FUNG</name>
<proteinExistence type="predicted"/>
<evidence type="ECO:0000313" key="2">
    <source>
        <dbReference type="Proteomes" id="UP000187283"/>
    </source>
</evidence>
<organism evidence="1 2">
    <name type="scientific">Smittium culicis</name>
    <dbReference type="NCBI Taxonomy" id="133412"/>
    <lineage>
        <taxon>Eukaryota</taxon>
        <taxon>Fungi</taxon>
        <taxon>Fungi incertae sedis</taxon>
        <taxon>Zoopagomycota</taxon>
        <taxon>Kickxellomycotina</taxon>
        <taxon>Harpellomycetes</taxon>
        <taxon>Harpellales</taxon>
        <taxon>Legeriomycetaceae</taxon>
        <taxon>Smittium</taxon>
    </lineage>
</organism>
<sequence>MEYESVVEHIKGMDNVLELNLSRSFSDNNGVSMVENNLGLGSKENNIEISPKCSKIDASNFEDDIIPQQ</sequence>
<comment type="caution">
    <text evidence="1">The sequence shown here is derived from an EMBL/GenBank/DDBJ whole genome shotgun (WGS) entry which is preliminary data.</text>
</comment>
<protein>
    <submittedName>
        <fullName evidence="1">Uncharacterized protein</fullName>
    </submittedName>
</protein>
<dbReference type="AlphaFoldDB" id="A0A1R1WY61"/>
<accession>A0A1R1WY61</accession>
<dbReference type="Proteomes" id="UP000187283">
    <property type="component" value="Unassembled WGS sequence"/>
</dbReference>
<dbReference type="EMBL" id="LSSN01006071">
    <property type="protein sequence ID" value="OMJ07329.1"/>
    <property type="molecule type" value="Genomic_DNA"/>
</dbReference>
<gene>
    <name evidence="1" type="ORF">AYI70_g12263</name>
</gene>
<reference evidence="1 2" key="1">
    <citation type="submission" date="2017-01" db="EMBL/GenBank/DDBJ databases">
        <authorList>
            <person name="Mah S.A."/>
            <person name="Swanson W.J."/>
            <person name="Moy G.W."/>
            <person name="Vacquier V.D."/>
        </authorList>
    </citation>
    <scope>NUCLEOTIDE SEQUENCE [LARGE SCALE GENOMIC DNA]</scope>
    <source>
        <strain evidence="1 2">GSMNP</strain>
    </source>
</reference>
<keyword evidence="2" id="KW-1185">Reference proteome</keyword>
<evidence type="ECO:0000313" key="1">
    <source>
        <dbReference type="EMBL" id="OMJ07329.1"/>
    </source>
</evidence>